<sequence>MLKTFLMAMVPIIELRGAIPYGAGIAGLPIWQAALIAVLGNLLPVPFLVVFTRDVFALMRKKSDKLNSIVLRMERKADKNKDVVLRYEFWGLMILVAIPLPGTGAWTGALVAAMMDMQLKRAFPAIALGVVVAAFIVTWVTYGASMFL</sequence>
<feature type="transmembrane region" description="Helical" evidence="1">
    <location>
        <begin position="30"/>
        <end position="52"/>
    </location>
</feature>
<organism evidence="2 3">
    <name type="scientific">Mogibacterium diversum</name>
    <dbReference type="NCBI Taxonomy" id="114527"/>
    <lineage>
        <taxon>Bacteria</taxon>
        <taxon>Bacillati</taxon>
        <taxon>Bacillota</taxon>
        <taxon>Clostridia</taxon>
        <taxon>Peptostreptococcales</taxon>
        <taxon>Anaerovoracaceae</taxon>
        <taxon>Mogibacterium</taxon>
    </lineage>
</organism>
<dbReference type="GeneID" id="78391327"/>
<dbReference type="PANTHER" id="PTHR36007:SF2">
    <property type="entry name" value="TRANSPORT PROTEIN-RELATED"/>
    <property type="match status" value="1"/>
</dbReference>
<keyword evidence="1" id="KW-0472">Membrane</keyword>
<name>A0A2S0L3X8_9FIRM</name>
<evidence type="ECO:0000256" key="1">
    <source>
        <dbReference type="SAM" id="Phobius"/>
    </source>
</evidence>
<evidence type="ECO:0000313" key="3">
    <source>
        <dbReference type="Proteomes" id="UP000237883"/>
    </source>
</evidence>
<dbReference type="PANTHER" id="PTHR36007">
    <property type="entry name" value="TRANSPORT PROTEIN-RELATED"/>
    <property type="match status" value="1"/>
</dbReference>
<dbReference type="Proteomes" id="UP000237883">
    <property type="component" value="Chromosome"/>
</dbReference>
<dbReference type="KEGG" id="mdv:C5Q96_03525"/>
<reference evidence="3" key="1">
    <citation type="submission" date="2018-02" db="EMBL/GenBank/DDBJ databases">
        <authorList>
            <person name="Holder M.E."/>
            <person name="Ajami N.J."/>
            <person name="Petrosino J.F."/>
        </authorList>
    </citation>
    <scope>NUCLEOTIDE SEQUENCE [LARGE SCALE GENOMIC DNA]</scope>
    <source>
        <strain evidence="3">CCUG 47132</strain>
    </source>
</reference>
<dbReference type="OrthoDB" id="360192at2"/>
<accession>A0A2S0L3X8</accession>
<dbReference type="RefSeq" id="WP_106057036.1">
    <property type="nucleotide sequence ID" value="NZ_CP027228.1"/>
</dbReference>
<dbReference type="Pfam" id="PF06695">
    <property type="entry name" value="Sm_multidrug_ex"/>
    <property type="match status" value="1"/>
</dbReference>
<keyword evidence="1" id="KW-0812">Transmembrane</keyword>
<dbReference type="AlphaFoldDB" id="A0A2S0L3X8"/>
<feature type="transmembrane region" description="Helical" evidence="1">
    <location>
        <begin position="121"/>
        <end position="142"/>
    </location>
</feature>
<protein>
    <submittedName>
        <fullName evidence="2">Small multidrug export protein</fullName>
    </submittedName>
</protein>
<dbReference type="InterPro" id="IPR009577">
    <property type="entry name" value="Sm_multidrug_ex"/>
</dbReference>
<keyword evidence="3" id="KW-1185">Reference proteome</keyword>
<gene>
    <name evidence="2" type="ORF">C5Q96_03525</name>
</gene>
<dbReference type="EMBL" id="CP027228">
    <property type="protein sequence ID" value="AVM47957.1"/>
    <property type="molecule type" value="Genomic_DNA"/>
</dbReference>
<feature type="transmembrane region" description="Helical" evidence="1">
    <location>
        <begin position="89"/>
        <end position="115"/>
    </location>
</feature>
<keyword evidence="1" id="KW-1133">Transmembrane helix</keyword>
<proteinExistence type="predicted"/>
<evidence type="ECO:0000313" key="2">
    <source>
        <dbReference type="EMBL" id="AVM47957.1"/>
    </source>
</evidence>